<dbReference type="AlphaFoldDB" id="A0A919IKT5"/>
<dbReference type="EMBL" id="BOMH01000036">
    <property type="protein sequence ID" value="GID66901.1"/>
    <property type="molecule type" value="Genomic_DNA"/>
</dbReference>
<protein>
    <submittedName>
        <fullName evidence="2">Uncharacterized protein</fullName>
    </submittedName>
</protein>
<evidence type="ECO:0000256" key="1">
    <source>
        <dbReference type="SAM" id="Phobius"/>
    </source>
</evidence>
<feature type="transmembrane region" description="Helical" evidence="1">
    <location>
        <begin position="16"/>
        <end position="37"/>
    </location>
</feature>
<name>A0A919IKT5_9ACTN</name>
<proteinExistence type="predicted"/>
<keyword evidence="1" id="KW-1133">Transmembrane helix</keyword>
<keyword evidence="1" id="KW-0472">Membrane</keyword>
<accession>A0A919IKT5</accession>
<dbReference type="RefSeq" id="WP_203744009.1">
    <property type="nucleotide sequence ID" value="NZ_BAAAUC010000001.1"/>
</dbReference>
<gene>
    <name evidence="2" type="ORF">Acy02nite_47820</name>
</gene>
<organism evidence="2 3">
    <name type="scientific">Actinoplanes cyaneus</name>
    <dbReference type="NCBI Taxonomy" id="52696"/>
    <lineage>
        <taxon>Bacteria</taxon>
        <taxon>Bacillati</taxon>
        <taxon>Actinomycetota</taxon>
        <taxon>Actinomycetes</taxon>
        <taxon>Micromonosporales</taxon>
        <taxon>Micromonosporaceae</taxon>
        <taxon>Actinoplanes</taxon>
    </lineage>
</organism>
<reference evidence="2" key="1">
    <citation type="submission" date="2021-01" db="EMBL/GenBank/DDBJ databases">
        <title>Whole genome shotgun sequence of Actinoplanes cyaneus NBRC 14990.</title>
        <authorList>
            <person name="Komaki H."/>
            <person name="Tamura T."/>
        </authorList>
    </citation>
    <scope>NUCLEOTIDE SEQUENCE</scope>
    <source>
        <strain evidence="2">NBRC 14990</strain>
    </source>
</reference>
<keyword evidence="1" id="KW-0812">Transmembrane</keyword>
<evidence type="ECO:0000313" key="3">
    <source>
        <dbReference type="Proteomes" id="UP000619479"/>
    </source>
</evidence>
<keyword evidence="3" id="KW-1185">Reference proteome</keyword>
<sequence>MSTPADAPAKFRLSPVLTWGIVAVTGLITAFVLWVGWPAEAAELPVGSSRVEVHFIEDDLTTPAAPGEKSGWFGGLSTPCDFDSWYVESAGSAMCVTIGERAGTVTVTRDGTGVALPADAQAAITAWAAAAGGTQPPKRALLMLGGEPVGIVAVAAPGTATVAG</sequence>
<evidence type="ECO:0000313" key="2">
    <source>
        <dbReference type="EMBL" id="GID66901.1"/>
    </source>
</evidence>
<comment type="caution">
    <text evidence="2">The sequence shown here is derived from an EMBL/GenBank/DDBJ whole genome shotgun (WGS) entry which is preliminary data.</text>
</comment>
<dbReference type="Proteomes" id="UP000619479">
    <property type="component" value="Unassembled WGS sequence"/>
</dbReference>